<proteinExistence type="predicted"/>
<dbReference type="GO" id="GO:0009451">
    <property type="term" value="P:RNA modification"/>
    <property type="evidence" value="ECO:0007669"/>
    <property type="project" value="InterPro"/>
</dbReference>
<dbReference type="GO" id="GO:0003723">
    <property type="term" value="F:RNA binding"/>
    <property type="evidence" value="ECO:0007669"/>
    <property type="project" value="InterPro"/>
</dbReference>
<dbReference type="InterPro" id="IPR046960">
    <property type="entry name" value="PPR_At4g14850-like_plant"/>
</dbReference>
<accession>A0A978UMI8</accession>
<comment type="caution">
    <text evidence="3">The sequence shown here is derived from an EMBL/GenBank/DDBJ whole genome shotgun (WGS) entry which is preliminary data.</text>
</comment>
<feature type="repeat" description="PPR" evidence="2">
    <location>
        <begin position="265"/>
        <end position="299"/>
    </location>
</feature>
<protein>
    <recommendedName>
        <fullName evidence="5">Pentatricopeptide repeat-containing protein At1g69350, mitochondrial</fullName>
    </recommendedName>
</protein>
<dbReference type="NCBIfam" id="TIGR00756">
    <property type="entry name" value="PPR"/>
    <property type="match status" value="3"/>
</dbReference>
<keyword evidence="1" id="KW-0677">Repeat</keyword>
<evidence type="ECO:0000313" key="4">
    <source>
        <dbReference type="Proteomes" id="UP000813462"/>
    </source>
</evidence>
<dbReference type="Gene3D" id="1.25.40.10">
    <property type="entry name" value="Tetratricopeptide repeat domain"/>
    <property type="match status" value="4"/>
</dbReference>
<feature type="repeat" description="PPR" evidence="2">
    <location>
        <begin position="164"/>
        <end position="198"/>
    </location>
</feature>
<dbReference type="AlphaFoldDB" id="A0A978UMI8"/>
<feature type="repeat" description="PPR" evidence="2">
    <location>
        <begin position="63"/>
        <end position="97"/>
    </location>
</feature>
<reference evidence="3" key="1">
    <citation type="journal article" date="2021" name="Front. Plant Sci.">
        <title>Chromosome-Scale Genome Assembly for Chinese Sour Jujube and Insights Into Its Genome Evolution and Domestication Signature.</title>
        <authorList>
            <person name="Shen L.-Y."/>
            <person name="Luo H."/>
            <person name="Wang X.-L."/>
            <person name="Wang X.-M."/>
            <person name="Qiu X.-J."/>
            <person name="Liu H."/>
            <person name="Zhou S.-S."/>
            <person name="Jia K.-H."/>
            <person name="Nie S."/>
            <person name="Bao Y.-T."/>
            <person name="Zhang R.-G."/>
            <person name="Yun Q.-Z."/>
            <person name="Chai Y.-H."/>
            <person name="Lu J.-Y."/>
            <person name="Li Y."/>
            <person name="Zhao S.-W."/>
            <person name="Mao J.-F."/>
            <person name="Jia S.-G."/>
            <person name="Mao Y.-M."/>
        </authorList>
    </citation>
    <scope>NUCLEOTIDE SEQUENCE</scope>
    <source>
        <strain evidence="3">AT0</strain>
        <tissue evidence="3">Leaf</tissue>
    </source>
</reference>
<dbReference type="FunFam" id="1.25.40.10:FF:000031">
    <property type="entry name" value="Pentatricopeptide repeat-containing protein mitochondrial"/>
    <property type="match status" value="1"/>
</dbReference>
<feature type="repeat" description="PPR" evidence="2">
    <location>
        <begin position="367"/>
        <end position="401"/>
    </location>
</feature>
<dbReference type="Pfam" id="PF01535">
    <property type="entry name" value="PPR"/>
    <property type="match status" value="3"/>
</dbReference>
<dbReference type="EMBL" id="JAEACU010000010">
    <property type="protein sequence ID" value="KAH7516040.1"/>
    <property type="molecule type" value="Genomic_DNA"/>
</dbReference>
<dbReference type="Pfam" id="PF13041">
    <property type="entry name" value="PPR_2"/>
    <property type="match status" value="3"/>
</dbReference>
<dbReference type="FunFam" id="1.25.40.10:FF:000436">
    <property type="entry name" value="Pentatricopeptide repeat-containing protein At5g39350 family"/>
    <property type="match status" value="1"/>
</dbReference>
<evidence type="ECO:0000313" key="3">
    <source>
        <dbReference type="EMBL" id="KAH7516040.1"/>
    </source>
</evidence>
<organism evidence="3 4">
    <name type="scientific">Ziziphus jujuba var. spinosa</name>
    <dbReference type="NCBI Taxonomy" id="714518"/>
    <lineage>
        <taxon>Eukaryota</taxon>
        <taxon>Viridiplantae</taxon>
        <taxon>Streptophyta</taxon>
        <taxon>Embryophyta</taxon>
        <taxon>Tracheophyta</taxon>
        <taxon>Spermatophyta</taxon>
        <taxon>Magnoliopsida</taxon>
        <taxon>eudicotyledons</taxon>
        <taxon>Gunneridae</taxon>
        <taxon>Pentapetalae</taxon>
        <taxon>rosids</taxon>
        <taxon>fabids</taxon>
        <taxon>Rosales</taxon>
        <taxon>Rhamnaceae</taxon>
        <taxon>Paliureae</taxon>
        <taxon>Ziziphus</taxon>
    </lineage>
</organism>
<dbReference type="Proteomes" id="UP000813462">
    <property type="component" value="Unassembled WGS sequence"/>
</dbReference>
<sequence>MTLYMPLFRSCTTLRKLAQLHAHLLVSSLHKDPLASTKLMESYAQLGSLQSARRVFVTFPNPDFFMWGVLIKCYVWNRFFGEALQLYYEMLYHGIHINRFIFPSVLRACSGFGDLGSCRKLHGRLIKCGFDNDPVVQTSMLCMYGEMGYLDIARKVFDAMPIKDVVAWGSIVELSVENGEPNKGLEMFRWMVSQGVNPDSVAMLSVAEACGDLGFLGLAKSVHGYVVRREMESDGSLDTSLVVMYGKCGDLLSAERIFQDIALRRTASWTAMISCYNQKGCFRKALDVFVEMQESKVEPNSVTLMSIISSCAWLGLLKGGKSVYCFAIKKAVDPDLDLLGPALLELYAECGKLSSCEKILLTTGERNIVSWNMLITFYARKGFLREALGVFAQMQAKGLMPDSFSLASSLSACGNLSLLHFGHQIHCHVIKRGYFDEFVRNSLIDMYCKCGFVDSAYMIFDNLNHRSVIAINSMICGFSQNGYSVEAINLFDEMYLKRLEVNEVTILSLIQACSQIGYLEKGKWAHHKLNKQTYRFGAGDSPHAEMKEIYSFLENFQSLAQGQNCNMNYDSSLSNNYVLSSDGNNVLRQFEAADT</sequence>
<dbReference type="InterPro" id="IPR002885">
    <property type="entry name" value="PPR_rpt"/>
</dbReference>
<dbReference type="InterPro" id="IPR011990">
    <property type="entry name" value="TPR-like_helical_dom_sf"/>
</dbReference>
<evidence type="ECO:0000256" key="2">
    <source>
        <dbReference type="PROSITE-ProRule" id="PRU00708"/>
    </source>
</evidence>
<dbReference type="FunFam" id="1.25.40.10:FF:000344">
    <property type="entry name" value="Pentatricopeptide repeat-containing protein"/>
    <property type="match status" value="1"/>
</dbReference>
<gene>
    <name evidence="3" type="ORF">FEM48_Zijuj10G0092300</name>
</gene>
<dbReference type="PANTHER" id="PTHR47926">
    <property type="entry name" value="PENTATRICOPEPTIDE REPEAT-CONTAINING PROTEIN"/>
    <property type="match status" value="1"/>
</dbReference>
<evidence type="ECO:0008006" key="5">
    <source>
        <dbReference type="Google" id="ProtNLM"/>
    </source>
</evidence>
<name>A0A978UMI8_ZIZJJ</name>
<evidence type="ECO:0000256" key="1">
    <source>
        <dbReference type="ARBA" id="ARBA00022737"/>
    </source>
</evidence>
<dbReference type="PROSITE" id="PS51375">
    <property type="entry name" value="PPR"/>
    <property type="match status" value="5"/>
</dbReference>
<feature type="repeat" description="PPR" evidence="2">
    <location>
        <begin position="436"/>
        <end position="470"/>
    </location>
</feature>